<name>A0ACB8SJ36_9AGAM</name>
<reference evidence="1" key="2">
    <citation type="journal article" date="2022" name="New Phytol.">
        <title>Evolutionary transition to the ectomycorrhizal habit in the genomes of a hyperdiverse lineage of mushroom-forming fungi.</title>
        <authorList>
            <person name="Looney B."/>
            <person name="Miyauchi S."/>
            <person name="Morin E."/>
            <person name="Drula E."/>
            <person name="Courty P.E."/>
            <person name="Kohler A."/>
            <person name="Kuo A."/>
            <person name="LaButti K."/>
            <person name="Pangilinan J."/>
            <person name="Lipzen A."/>
            <person name="Riley R."/>
            <person name="Andreopoulos W."/>
            <person name="He G."/>
            <person name="Johnson J."/>
            <person name="Nolan M."/>
            <person name="Tritt A."/>
            <person name="Barry K.W."/>
            <person name="Grigoriev I.V."/>
            <person name="Nagy L.G."/>
            <person name="Hibbett D."/>
            <person name="Henrissat B."/>
            <person name="Matheny P.B."/>
            <person name="Labbe J."/>
            <person name="Martin F.M."/>
        </authorList>
    </citation>
    <scope>NUCLEOTIDE SEQUENCE</scope>
    <source>
        <strain evidence="1">HHB10654</strain>
    </source>
</reference>
<dbReference type="Proteomes" id="UP000814140">
    <property type="component" value="Unassembled WGS sequence"/>
</dbReference>
<comment type="caution">
    <text evidence="1">The sequence shown here is derived from an EMBL/GenBank/DDBJ whole genome shotgun (WGS) entry which is preliminary data.</text>
</comment>
<keyword evidence="2" id="KW-1185">Reference proteome</keyword>
<evidence type="ECO:0000313" key="2">
    <source>
        <dbReference type="Proteomes" id="UP000814140"/>
    </source>
</evidence>
<protein>
    <submittedName>
        <fullName evidence="1">Uncharacterized protein</fullName>
    </submittedName>
</protein>
<evidence type="ECO:0000313" key="1">
    <source>
        <dbReference type="EMBL" id="KAI0056232.1"/>
    </source>
</evidence>
<proteinExistence type="predicted"/>
<organism evidence="1 2">
    <name type="scientific">Artomyces pyxidatus</name>
    <dbReference type="NCBI Taxonomy" id="48021"/>
    <lineage>
        <taxon>Eukaryota</taxon>
        <taxon>Fungi</taxon>
        <taxon>Dikarya</taxon>
        <taxon>Basidiomycota</taxon>
        <taxon>Agaricomycotina</taxon>
        <taxon>Agaricomycetes</taxon>
        <taxon>Russulales</taxon>
        <taxon>Auriscalpiaceae</taxon>
        <taxon>Artomyces</taxon>
    </lineage>
</organism>
<accession>A0ACB8SJ36</accession>
<sequence length="546" mass="57727">MSTFAAQQQQQSSRLSSLLPQSFGFSPYDAASNPTSPSPFDAFQYPQRPVSPHTEMQHQLLARLTTSAAGLSSSVNASVLRDPTSSYAGHSSSSAKGLSELPTPPSSSSGQPSATSLRPRTPTPPLPAPPPPPSHSLSQPALSLRRPVAQNQVLSAPLLKGTGRQSSSAAAAAAISSVQLLQQQQQQQREQQQQQQQEQQQRQHQQQQQQRQQQFQQQQEQHRQQQEQQRQQQSYHSHPAHPGPISLPPPSAFPLPPPHTISPMSPVHQHPQISPMHHPMLPSPLHHPMHYYQHSPLHHPALSMTTPHGLPPITPSMPSFQFAPGSGIPFSPGPAMSPGAFWGRPGGGANPGINAAVGAPVRAGGDGGEDYFMGMGMGMSMSTMPSMPSVESGYFPPFGSVGGSGLANEILRGTEGSADDRAENLRTSLNGNGHREGTTKSRSRSRSRSAGPPSEKGSAPRGRGEREVDGVDGLIERMGGLGAAHPQPRVPPPDVFWSGGADDGDKPPAPAPALHRSGSDPVQQAQHEQGQARPLSTGTSAGGAAS</sequence>
<dbReference type="EMBL" id="MU277268">
    <property type="protein sequence ID" value="KAI0056232.1"/>
    <property type="molecule type" value="Genomic_DNA"/>
</dbReference>
<reference evidence="1" key="1">
    <citation type="submission" date="2021-03" db="EMBL/GenBank/DDBJ databases">
        <authorList>
            <consortium name="DOE Joint Genome Institute"/>
            <person name="Ahrendt S."/>
            <person name="Looney B.P."/>
            <person name="Miyauchi S."/>
            <person name="Morin E."/>
            <person name="Drula E."/>
            <person name="Courty P.E."/>
            <person name="Chicoki N."/>
            <person name="Fauchery L."/>
            <person name="Kohler A."/>
            <person name="Kuo A."/>
            <person name="Labutti K."/>
            <person name="Pangilinan J."/>
            <person name="Lipzen A."/>
            <person name="Riley R."/>
            <person name="Andreopoulos W."/>
            <person name="He G."/>
            <person name="Johnson J."/>
            <person name="Barry K.W."/>
            <person name="Grigoriev I.V."/>
            <person name="Nagy L."/>
            <person name="Hibbett D."/>
            <person name="Henrissat B."/>
            <person name="Matheny P.B."/>
            <person name="Labbe J."/>
            <person name="Martin F."/>
        </authorList>
    </citation>
    <scope>NUCLEOTIDE SEQUENCE</scope>
    <source>
        <strain evidence="1">HHB10654</strain>
    </source>
</reference>
<gene>
    <name evidence="1" type="ORF">BV25DRAFT_1642070</name>
</gene>